<dbReference type="PANTHER" id="PTHR22930:SF259">
    <property type="entry name" value="OS08G0106900 PROTEIN"/>
    <property type="match status" value="1"/>
</dbReference>
<dbReference type="OrthoDB" id="683945at2759"/>
<dbReference type="Pfam" id="PF26138">
    <property type="entry name" value="DUF8040"/>
    <property type="match status" value="1"/>
</dbReference>
<dbReference type="AlphaFoldDB" id="A0A8R7R083"/>
<reference evidence="2" key="3">
    <citation type="submission" date="2022-06" db="UniProtKB">
        <authorList>
            <consortium name="EnsemblPlants"/>
        </authorList>
    </citation>
    <scope>IDENTIFICATION</scope>
</reference>
<evidence type="ECO:0000313" key="3">
    <source>
        <dbReference type="Proteomes" id="UP000015106"/>
    </source>
</evidence>
<dbReference type="EnsemblPlants" id="TuG1812G0700001486.01.T01">
    <property type="protein sequence ID" value="TuG1812G0700001486.01.T01"/>
    <property type="gene ID" value="TuG1812G0700001486.01"/>
</dbReference>
<name>A0A8R7R083_TRIUA</name>
<reference evidence="2" key="2">
    <citation type="submission" date="2018-03" db="EMBL/GenBank/DDBJ databases">
        <title>The Triticum urartu genome reveals the dynamic nature of wheat genome evolution.</title>
        <authorList>
            <person name="Ling H."/>
            <person name="Ma B."/>
            <person name="Shi X."/>
            <person name="Liu H."/>
            <person name="Dong L."/>
            <person name="Sun H."/>
            <person name="Cao Y."/>
            <person name="Gao Q."/>
            <person name="Zheng S."/>
            <person name="Li Y."/>
            <person name="Yu Y."/>
            <person name="Du H."/>
            <person name="Qi M."/>
            <person name="Li Y."/>
            <person name="Yu H."/>
            <person name="Cui Y."/>
            <person name="Wang N."/>
            <person name="Chen C."/>
            <person name="Wu H."/>
            <person name="Zhao Y."/>
            <person name="Zhang J."/>
            <person name="Li Y."/>
            <person name="Zhou W."/>
            <person name="Zhang B."/>
            <person name="Hu W."/>
            <person name="Eijk M."/>
            <person name="Tang J."/>
            <person name="Witsenboer H."/>
            <person name="Zhao S."/>
            <person name="Li Z."/>
            <person name="Zhang A."/>
            <person name="Wang D."/>
            <person name="Liang C."/>
        </authorList>
    </citation>
    <scope>NUCLEOTIDE SEQUENCE [LARGE SCALE GENOMIC DNA]</scope>
    <source>
        <strain evidence="2">cv. G1812</strain>
    </source>
</reference>
<dbReference type="RefSeq" id="XP_048544740.1">
    <property type="nucleotide sequence ID" value="XM_048688783.1"/>
</dbReference>
<organism evidence="2 3">
    <name type="scientific">Triticum urartu</name>
    <name type="common">Red wild einkorn</name>
    <name type="synonym">Crithodium urartu</name>
    <dbReference type="NCBI Taxonomy" id="4572"/>
    <lineage>
        <taxon>Eukaryota</taxon>
        <taxon>Viridiplantae</taxon>
        <taxon>Streptophyta</taxon>
        <taxon>Embryophyta</taxon>
        <taxon>Tracheophyta</taxon>
        <taxon>Spermatophyta</taxon>
        <taxon>Magnoliopsida</taxon>
        <taxon>Liliopsida</taxon>
        <taxon>Poales</taxon>
        <taxon>Poaceae</taxon>
        <taxon>BOP clade</taxon>
        <taxon>Pooideae</taxon>
        <taxon>Triticodae</taxon>
        <taxon>Triticeae</taxon>
        <taxon>Triticinae</taxon>
        <taxon>Triticum</taxon>
    </lineage>
</organism>
<feature type="domain" description="DUF8040" evidence="1">
    <location>
        <begin position="32"/>
        <end position="119"/>
    </location>
</feature>
<protein>
    <recommendedName>
        <fullName evidence="1">DUF8040 domain-containing protein</fullName>
    </recommendedName>
</protein>
<dbReference type="PANTHER" id="PTHR22930">
    <property type="match status" value="1"/>
</dbReference>
<dbReference type="InterPro" id="IPR045249">
    <property type="entry name" value="HARBI1-like"/>
</dbReference>
<dbReference type="Gramene" id="TuG1812G0700001486.01.T01">
    <property type="protein sequence ID" value="TuG1812G0700001486.01.T01"/>
    <property type="gene ID" value="TuG1812G0700001486.01"/>
</dbReference>
<dbReference type="Proteomes" id="UP000015106">
    <property type="component" value="Chromosome 7"/>
</dbReference>
<dbReference type="InterPro" id="IPR058353">
    <property type="entry name" value="DUF8040"/>
</dbReference>
<proteinExistence type="predicted"/>
<reference evidence="3" key="1">
    <citation type="journal article" date="2013" name="Nature">
        <title>Draft genome of the wheat A-genome progenitor Triticum urartu.</title>
        <authorList>
            <person name="Ling H.Q."/>
            <person name="Zhao S."/>
            <person name="Liu D."/>
            <person name="Wang J."/>
            <person name="Sun H."/>
            <person name="Zhang C."/>
            <person name="Fan H."/>
            <person name="Li D."/>
            <person name="Dong L."/>
            <person name="Tao Y."/>
            <person name="Gao C."/>
            <person name="Wu H."/>
            <person name="Li Y."/>
            <person name="Cui Y."/>
            <person name="Guo X."/>
            <person name="Zheng S."/>
            <person name="Wang B."/>
            <person name="Yu K."/>
            <person name="Liang Q."/>
            <person name="Yang W."/>
            <person name="Lou X."/>
            <person name="Chen J."/>
            <person name="Feng M."/>
            <person name="Jian J."/>
            <person name="Zhang X."/>
            <person name="Luo G."/>
            <person name="Jiang Y."/>
            <person name="Liu J."/>
            <person name="Wang Z."/>
            <person name="Sha Y."/>
            <person name="Zhang B."/>
            <person name="Wu H."/>
            <person name="Tang D."/>
            <person name="Shen Q."/>
            <person name="Xue P."/>
            <person name="Zou S."/>
            <person name="Wang X."/>
            <person name="Liu X."/>
            <person name="Wang F."/>
            <person name="Yang Y."/>
            <person name="An X."/>
            <person name="Dong Z."/>
            <person name="Zhang K."/>
            <person name="Zhang X."/>
            <person name="Luo M.C."/>
            <person name="Dvorak J."/>
            <person name="Tong Y."/>
            <person name="Wang J."/>
            <person name="Yang H."/>
            <person name="Li Z."/>
            <person name="Wang D."/>
            <person name="Zhang A."/>
            <person name="Wang J."/>
        </authorList>
    </citation>
    <scope>NUCLEOTIDE SEQUENCE</scope>
    <source>
        <strain evidence="3">cv. G1812</strain>
    </source>
</reference>
<dbReference type="RefSeq" id="XP_048544739.1">
    <property type="nucleotide sequence ID" value="XM_048688782.1"/>
</dbReference>
<gene>
    <name evidence="2" type="primary">LOC125523720</name>
</gene>
<evidence type="ECO:0000259" key="1">
    <source>
        <dbReference type="Pfam" id="PF26138"/>
    </source>
</evidence>
<dbReference type="GeneID" id="125523720"/>
<keyword evidence="3" id="KW-1185">Reference proteome</keyword>
<sequence>MSALVVRSGKRKSRTECISYGLMDETDRVRRQYFEDKIWKDDATCLNMLRLGRGPFFRFCQLLRDRRLLQDMIHMSVEQQVGTFLHTVGHNVRDTPAGDNFRITGEVVSRYFKKVIHAIGELRHDLIRESSSATPTKIEGNHRWDPYFKDCVGVIDVTHVRASVTEDMEPRCRGRKTHATQNVMAAVDFDLRFTFVLAGWEGSAHDAQVLRDALERENGLRVPQGKFYLVGAGHGA</sequence>
<dbReference type="KEGG" id="tua:125523720"/>
<accession>A0A8R7R083</accession>
<evidence type="ECO:0000313" key="2">
    <source>
        <dbReference type="EnsemblPlants" id="TuG1812G0700001486.01.T01"/>
    </source>
</evidence>